<gene>
    <name evidence="2" type="ORF">E5676_scaffold352G007400</name>
    <name evidence="1" type="ORF">E6C27_scaffold135G002060</name>
</gene>
<evidence type="ECO:0000313" key="4">
    <source>
        <dbReference type="Proteomes" id="UP000321947"/>
    </source>
</evidence>
<comment type="caution">
    <text evidence="2">The sequence shown here is derived from an EMBL/GenBank/DDBJ whole genome shotgun (WGS) entry which is preliminary data.</text>
</comment>
<evidence type="ECO:0000313" key="3">
    <source>
        <dbReference type="Proteomes" id="UP000321393"/>
    </source>
</evidence>
<sequence length="124" mass="14046">MGPLKFLSSLQKKVGETSGPMEKGQMNIEEDIPKLGECSRNVDLIVVRMDDFHVGSIFELTFTTIPLVDEQVETGTVSTEIQKVMNEYVDEMPHELPKSLPTRRGIDYELELDLGARPEWLHLS</sequence>
<dbReference type="OrthoDB" id="1939491at2759"/>
<dbReference type="Proteomes" id="UP000321947">
    <property type="component" value="Unassembled WGS sequence"/>
</dbReference>
<protein>
    <submittedName>
        <fullName evidence="2">Asp_protease_2 domain-containing protein</fullName>
    </submittedName>
</protein>
<name>A0A5D3DPX2_CUCMM</name>
<keyword evidence="2" id="KW-0378">Hydrolase</keyword>
<proteinExistence type="predicted"/>
<dbReference type="AlphaFoldDB" id="A0A5D3DPX2"/>
<reference evidence="3 4" key="1">
    <citation type="submission" date="2019-08" db="EMBL/GenBank/DDBJ databases">
        <title>Draft genome sequences of two oriental melons (Cucumis melo L. var makuwa).</title>
        <authorList>
            <person name="Kwon S.-Y."/>
        </authorList>
    </citation>
    <scope>NUCLEOTIDE SEQUENCE [LARGE SCALE GENOMIC DNA]</scope>
    <source>
        <strain evidence="4">cv. Chang Bougi</strain>
        <strain evidence="3">cv. SW 3</strain>
        <tissue evidence="2">Leaf</tissue>
    </source>
</reference>
<organism evidence="2 4">
    <name type="scientific">Cucumis melo var. makuwa</name>
    <name type="common">Oriental melon</name>
    <dbReference type="NCBI Taxonomy" id="1194695"/>
    <lineage>
        <taxon>Eukaryota</taxon>
        <taxon>Viridiplantae</taxon>
        <taxon>Streptophyta</taxon>
        <taxon>Embryophyta</taxon>
        <taxon>Tracheophyta</taxon>
        <taxon>Spermatophyta</taxon>
        <taxon>Magnoliopsida</taxon>
        <taxon>eudicotyledons</taxon>
        <taxon>Gunneridae</taxon>
        <taxon>Pentapetalae</taxon>
        <taxon>rosids</taxon>
        <taxon>fabids</taxon>
        <taxon>Cucurbitales</taxon>
        <taxon>Cucurbitaceae</taxon>
        <taxon>Benincaseae</taxon>
        <taxon>Cucumis</taxon>
    </lineage>
</organism>
<dbReference type="EMBL" id="SSTE01009109">
    <property type="protein sequence ID" value="KAA0053819.1"/>
    <property type="molecule type" value="Genomic_DNA"/>
</dbReference>
<keyword evidence="2" id="KW-0645">Protease</keyword>
<evidence type="ECO:0000313" key="2">
    <source>
        <dbReference type="EMBL" id="TYK25582.1"/>
    </source>
</evidence>
<dbReference type="Proteomes" id="UP000321393">
    <property type="component" value="Unassembled WGS sequence"/>
</dbReference>
<accession>A0A5D3DPX2</accession>
<dbReference type="GO" id="GO:0008233">
    <property type="term" value="F:peptidase activity"/>
    <property type="evidence" value="ECO:0007669"/>
    <property type="project" value="UniProtKB-KW"/>
</dbReference>
<dbReference type="GO" id="GO:0006508">
    <property type="term" value="P:proteolysis"/>
    <property type="evidence" value="ECO:0007669"/>
    <property type="project" value="UniProtKB-KW"/>
</dbReference>
<dbReference type="EMBL" id="SSTD01003829">
    <property type="protein sequence ID" value="TYK25582.1"/>
    <property type="molecule type" value="Genomic_DNA"/>
</dbReference>
<evidence type="ECO:0000313" key="1">
    <source>
        <dbReference type="EMBL" id="KAA0053819.1"/>
    </source>
</evidence>